<reference evidence="2" key="1">
    <citation type="journal article" date="2014" name="Front. Microbiol.">
        <title>High frequency of phylogenetically diverse reductive dehalogenase-homologous genes in deep subseafloor sedimentary metagenomes.</title>
        <authorList>
            <person name="Kawai M."/>
            <person name="Futagami T."/>
            <person name="Toyoda A."/>
            <person name="Takaki Y."/>
            <person name="Nishi S."/>
            <person name="Hori S."/>
            <person name="Arai W."/>
            <person name="Tsubouchi T."/>
            <person name="Morono Y."/>
            <person name="Uchiyama I."/>
            <person name="Ito T."/>
            <person name="Fujiyama A."/>
            <person name="Inagaki F."/>
            <person name="Takami H."/>
        </authorList>
    </citation>
    <scope>NUCLEOTIDE SEQUENCE</scope>
    <source>
        <strain evidence="2">Expedition CK06-06</strain>
    </source>
</reference>
<dbReference type="GO" id="GO:0006355">
    <property type="term" value="P:regulation of DNA-templated transcription"/>
    <property type="evidence" value="ECO:0007669"/>
    <property type="project" value="InterPro"/>
</dbReference>
<feature type="region of interest" description="Disordered" evidence="1">
    <location>
        <begin position="64"/>
        <end position="85"/>
    </location>
</feature>
<comment type="caution">
    <text evidence="2">The sequence shown here is derived from an EMBL/GenBank/DDBJ whole genome shotgun (WGS) entry which is preliminary data.</text>
</comment>
<evidence type="ECO:0000313" key="2">
    <source>
        <dbReference type="EMBL" id="GAH51318.1"/>
    </source>
</evidence>
<gene>
    <name evidence="2" type="ORF">S03H2_39770</name>
</gene>
<proteinExistence type="predicted"/>
<accession>X1I180</accession>
<dbReference type="SUPFAM" id="SSF47598">
    <property type="entry name" value="Ribbon-helix-helix"/>
    <property type="match status" value="1"/>
</dbReference>
<dbReference type="EMBL" id="BARU01024616">
    <property type="protein sequence ID" value="GAH51318.1"/>
    <property type="molecule type" value="Genomic_DNA"/>
</dbReference>
<evidence type="ECO:0008006" key="3">
    <source>
        <dbReference type="Google" id="ProtNLM"/>
    </source>
</evidence>
<dbReference type="InterPro" id="IPR013321">
    <property type="entry name" value="Arc_rbn_hlx_hlx"/>
</dbReference>
<organism evidence="2">
    <name type="scientific">marine sediment metagenome</name>
    <dbReference type="NCBI Taxonomy" id="412755"/>
    <lineage>
        <taxon>unclassified sequences</taxon>
        <taxon>metagenomes</taxon>
        <taxon>ecological metagenomes</taxon>
    </lineage>
</organism>
<evidence type="ECO:0000256" key="1">
    <source>
        <dbReference type="SAM" id="MobiDB-lite"/>
    </source>
</evidence>
<dbReference type="InterPro" id="IPR010985">
    <property type="entry name" value="Ribbon_hlx_hlx"/>
</dbReference>
<dbReference type="Gene3D" id="1.10.1220.10">
    <property type="entry name" value="Met repressor-like"/>
    <property type="match status" value="1"/>
</dbReference>
<feature type="non-terminal residue" evidence="2">
    <location>
        <position position="85"/>
    </location>
</feature>
<protein>
    <recommendedName>
        <fullName evidence="3">Ribbon-helix-helix protein CopG domain-containing protein</fullName>
    </recommendedName>
</protein>
<sequence length="85" mass="9825">MVRRMTVVFHDEELYTYLKVEAARRHIAASDIVTDAVREWLESHEDAELLPTIEAARAEWKEKGGRPWSEVEQEVEEAVTGREAT</sequence>
<name>X1I180_9ZZZZ</name>
<dbReference type="AlphaFoldDB" id="X1I180"/>